<dbReference type="GO" id="GO:0046872">
    <property type="term" value="F:metal ion binding"/>
    <property type="evidence" value="ECO:0007669"/>
    <property type="project" value="UniProtKB-KW"/>
</dbReference>
<dbReference type="EMBL" id="AWXZ01000039">
    <property type="protein sequence ID" value="ESR23174.1"/>
    <property type="molecule type" value="Genomic_DNA"/>
</dbReference>
<dbReference type="STRING" id="631454.N177_3242"/>
<protein>
    <submittedName>
        <fullName evidence="3">Glyoxalase family protein</fullName>
    </submittedName>
</protein>
<dbReference type="InterPro" id="IPR018146">
    <property type="entry name" value="Glyoxalase_1_CS"/>
</dbReference>
<evidence type="ECO:0000259" key="2">
    <source>
        <dbReference type="PROSITE" id="PS51819"/>
    </source>
</evidence>
<dbReference type="Proteomes" id="UP000017819">
    <property type="component" value="Unassembled WGS sequence"/>
</dbReference>
<dbReference type="Gene3D" id="3.10.180.10">
    <property type="entry name" value="2,3-Dihydroxybiphenyl 1,2-Dioxygenase, domain 1"/>
    <property type="match status" value="2"/>
</dbReference>
<dbReference type="PROSITE" id="PS00934">
    <property type="entry name" value="GLYOXALASE_I_1"/>
    <property type="match status" value="1"/>
</dbReference>
<dbReference type="PATRIC" id="fig|631454.5.peg.3202"/>
<dbReference type="PANTHER" id="PTHR43279:SF1">
    <property type="entry name" value="CATECHOL-2,3-DIOXYGENASE"/>
    <property type="match status" value="1"/>
</dbReference>
<dbReference type="InterPro" id="IPR029068">
    <property type="entry name" value="Glyas_Bleomycin-R_OHBP_Dase"/>
</dbReference>
<dbReference type="InterPro" id="IPR004360">
    <property type="entry name" value="Glyas_Fos-R_dOase_dom"/>
</dbReference>
<organism evidence="3 4">
    <name type="scientific">Lutibaculum baratangense AMV1</name>
    <dbReference type="NCBI Taxonomy" id="631454"/>
    <lineage>
        <taxon>Bacteria</taxon>
        <taxon>Pseudomonadati</taxon>
        <taxon>Pseudomonadota</taxon>
        <taxon>Alphaproteobacteria</taxon>
        <taxon>Hyphomicrobiales</taxon>
        <taxon>Tepidamorphaceae</taxon>
        <taxon>Lutibaculum</taxon>
    </lineage>
</organism>
<dbReference type="eggNOG" id="COG2514">
    <property type="taxonomic scope" value="Bacteria"/>
</dbReference>
<dbReference type="PROSITE" id="PS51819">
    <property type="entry name" value="VOC"/>
    <property type="match status" value="2"/>
</dbReference>
<keyword evidence="1" id="KW-0479">Metal-binding</keyword>
<name>V4RCP8_9HYPH</name>
<evidence type="ECO:0000313" key="4">
    <source>
        <dbReference type="Proteomes" id="UP000017819"/>
    </source>
</evidence>
<evidence type="ECO:0000256" key="1">
    <source>
        <dbReference type="ARBA" id="ARBA00022723"/>
    </source>
</evidence>
<proteinExistence type="predicted"/>
<dbReference type="CDD" id="cd16359">
    <property type="entry name" value="VOC_BsCatE_like_C"/>
    <property type="match status" value="1"/>
</dbReference>
<dbReference type="InterPro" id="IPR037523">
    <property type="entry name" value="VOC_core"/>
</dbReference>
<evidence type="ECO:0000313" key="3">
    <source>
        <dbReference type="EMBL" id="ESR23174.1"/>
    </source>
</evidence>
<feature type="domain" description="VOC" evidence="2">
    <location>
        <begin position="171"/>
        <end position="281"/>
    </location>
</feature>
<dbReference type="SUPFAM" id="SSF54593">
    <property type="entry name" value="Glyoxalase/Bleomycin resistance protein/Dihydroxybiphenyl dioxygenase"/>
    <property type="match status" value="2"/>
</dbReference>
<gene>
    <name evidence="3" type="ORF">N177_3242</name>
</gene>
<sequence length="281" mass="30758">MAASWRPEDEARTRIGAVGLKVRDLDRLVSFYRDAIGLDVVDTRPGEAVLGAGDEALLHLAEDRDARLDDPREAGLFHTAFLLPDRAALGRWLRHAGDTGLQLEGASDHLVSEAVYLSDPEGNGIEIYADRRPEEWQWSEGRVGMETLPLDVASLLAAALGSWTGMPAGATIGHIHLRVGTLDDAVRFYGDGLGFEVVAEYPGARFLSRQNYHHHIGTNIWRSRGSGRRDGSRTGLEWFSIVLDPEGFDALGAKLGKPTGGHYEVEDPWGTRVRLSRTPAS</sequence>
<dbReference type="Pfam" id="PF00903">
    <property type="entry name" value="Glyoxalase"/>
    <property type="match status" value="2"/>
</dbReference>
<keyword evidence="4" id="KW-1185">Reference proteome</keyword>
<dbReference type="PANTHER" id="PTHR43279">
    <property type="entry name" value="CATECHOL-2,3-DIOXYGENASE"/>
    <property type="match status" value="1"/>
</dbReference>
<reference evidence="3 4" key="1">
    <citation type="journal article" date="2014" name="Genome Announc.">
        <title>Draft Genome Sequence of Lutibaculum baratangense Strain AMV1T, Isolated from a Mud Volcano in Andamans, India.</title>
        <authorList>
            <person name="Singh A."/>
            <person name="Sreenivas A."/>
            <person name="Sathyanarayana Reddy G."/>
            <person name="Pinnaka A.K."/>
            <person name="Shivaji S."/>
        </authorList>
    </citation>
    <scope>NUCLEOTIDE SEQUENCE [LARGE SCALE GENOMIC DNA]</scope>
    <source>
        <strain evidence="3 4">AMV1</strain>
    </source>
</reference>
<dbReference type="GO" id="GO:0004462">
    <property type="term" value="F:lactoylglutathione lyase activity"/>
    <property type="evidence" value="ECO:0007669"/>
    <property type="project" value="InterPro"/>
</dbReference>
<feature type="domain" description="VOC" evidence="2">
    <location>
        <begin position="14"/>
        <end position="130"/>
    </location>
</feature>
<accession>V4RCP8</accession>
<dbReference type="AlphaFoldDB" id="V4RCP8"/>
<comment type="caution">
    <text evidence="3">The sequence shown here is derived from an EMBL/GenBank/DDBJ whole genome shotgun (WGS) entry which is preliminary data.</text>
</comment>